<feature type="region of interest" description="Disordered" evidence="1">
    <location>
        <begin position="63"/>
        <end position="93"/>
    </location>
</feature>
<proteinExistence type="predicted"/>
<dbReference type="AlphaFoldDB" id="M0IKR2"/>
<gene>
    <name evidence="2" type="ORF">C440_04828</name>
</gene>
<keyword evidence="3" id="KW-1185">Reference proteome</keyword>
<evidence type="ECO:0000313" key="2">
    <source>
        <dbReference type="EMBL" id="ELZ96443.1"/>
    </source>
</evidence>
<reference evidence="2 3" key="1">
    <citation type="journal article" date="2014" name="PLoS Genet.">
        <title>Phylogenetically driven sequencing of extremely halophilic archaea reveals strategies for static and dynamic osmo-response.</title>
        <authorList>
            <person name="Becker E.A."/>
            <person name="Seitzer P.M."/>
            <person name="Tritt A."/>
            <person name="Larsen D."/>
            <person name="Krusor M."/>
            <person name="Yao A.I."/>
            <person name="Wu D."/>
            <person name="Madern D."/>
            <person name="Eisen J.A."/>
            <person name="Darling A.E."/>
            <person name="Facciotti M.T."/>
        </authorList>
    </citation>
    <scope>NUCLEOTIDE SEQUENCE [LARGE SCALE GENOMIC DNA]</scope>
    <source>
        <strain evidence="2 3">ATCC BAA-1512</strain>
    </source>
</reference>
<sequence>MVADGAGAEITTFYGLLIGSEACMSDAEQDVESAAQTIDDLAEGDYVEVDCALEMFEKELPHRLTSSPNGSFCAERSRISSRQVSDRTSGRVR</sequence>
<feature type="compositionally biased region" description="Basic and acidic residues" evidence="1">
    <location>
        <begin position="84"/>
        <end position="93"/>
    </location>
</feature>
<dbReference type="EMBL" id="AOLN01000007">
    <property type="protein sequence ID" value="ELZ96443.1"/>
    <property type="molecule type" value="Genomic_DNA"/>
</dbReference>
<name>M0IKR2_9EURY</name>
<protein>
    <submittedName>
        <fullName evidence="2">Uncharacterized protein</fullName>
    </submittedName>
</protein>
<accession>M0IKR2</accession>
<dbReference type="Proteomes" id="UP000011550">
    <property type="component" value="Unassembled WGS sequence"/>
</dbReference>
<evidence type="ECO:0000313" key="3">
    <source>
        <dbReference type="Proteomes" id="UP000011550"/>
    </source>
</evidence>
<comment type="caution">
    <text evidence="2">The sequence shown here is derived from an EMBL/GenBank/DDBJ whole genome shotgun (WGS) entry which is preliminary data.</text>
</comment>
<evidence type="ECO:0000256" key="1">
    <source>
        <dbReference type="SAM" id="MobiDB-lite"/>
    </source>
</evidence>
<organism evidence="2 3">
    <name type="scientific">Haloferax mucosum ATCC BAA-1512</name>
    <dbReference type="NCBI Taxonomy" id="662479"/>
    <lineage>
        <taxon>Archaea</taxon>
        <taxon>Methanobacteriati</taxon>
        <taxon>Methanobacteriota</taxon>
        <taxon>Stenosarchaea group</taxon>
        <taxon>Halobacteria</taxon>
        <taxon>Halobacteriales</taxon>
        <taxon>Haloferacaceae</taxon>
        <taxon>Haloferax</taxon>
    </lineage>
</organism>
<dbReference type="STRING" id="662479.C440_04828"/>